<reference evidence="2 3" key="1">
    <citation type="journal article" date="2010" name="Science">
        <title>Genomic analysis of organismal complexity in the multicellular green alga Volvox carteri.</title>
        <authorList>
            <person name="Prochnik S.E."/>
            <person name="Umen J."/>
            <person name="Nedelcu A.M."/>
            <person name="Hallmann A."/>
            <person name="Miller S.M."/>
            <person name="Nishii I."/>
            <person name="Ferris P."/>
            <person name="Kuo A."/>
            <person name="Mitros T."/>
            <person name="Fritz-Laylin L.K."/>
            <person name="Hellsten U."/>
            <person name="Chapman J."/>
            <person name="Simakov O."/>
            <person name="Rensing S.A."/>
            <person name="Terry A."/>
            <person name="Pangilinan J."/>
            <person name="Kapitonov V."/>
            <person name="Jurka J."/>
            <person name="Salamov A."/>
            <person name="Shapiro H."/>
            <person name="Schmutz J."/>
            <person name="Grimwood J."/>
            <person name="Lindquist E."/>
            <person name="Lucas S."/>
            <person name="Grigoriev I.V."/>
            <person name="Schmitt R."/>
            <person name="Kirk D."/>
            <person name="Rokhsar D.S."/>
        </authorList>
    </citation>
    <scope>NUCLEOTIDE SEQUENCE [LARGE SCALE GENOMIC DNA]</scope>
    <source>
        <strain evidence="3">f. Nagariensis / Eve</strain>
    </source>
</reference>
<dbReference type="OrthoDB" id="343623at2759"/>
<dbReference type="RefSeq" id="XP_002949380.1">
    <property type="nucleotide sequence ID" value="XM_002949334.1"/>
</dbReference>
<proteinExistence type="predicted"/>
<dbReference type="Proteomes" id="UP000001058">
    <property type="component" value="Unassembled WGS sequence"/>
</dbReference>
<dbReference type="GeneID" id="9618550"/>
<keyword evidence="3" id="KW-1185">Reference proteome</keyword>
<dbReference type="AlphaFoldDB" id="D8TSN0"/>
<evidence type="ECO:0000313" key="2">
    <source>
        <dbReference type="EMBL" id="EFJ49399.1"/>
    </source>
</evidence>
<dbReference type="KEGG" id="vcn:VOLCADRAFT_104302"/>
<protein>
    <submittedName>
        <fullName evidence="2">Uncharacterized protein</fullName>
    </submittedName>
</protein>
<gene>
    <name evidence="2" type="ORF">VOLCADRAFT_104302</name>
</gene>
<organism evidence="3">
    <name type="scientific">Volvox carteri f. nagariensis</name>
    <dbReference type="NCBI Taxonomy" id="3068"/>
    <lineage>
        <taxon>Eukaryota</taxon>
        <taxon>Viridiplantae</taxon>
        <taxon>Chlorophyta</taxon>
        <taxon>core chlorophytes</taxon>
        <taxon>Chlorophyceae</taxon>
        <taxon>CS clade</taxon>
        <taxon>Chlamydomonadales</taxon>
        <taxon>Volvocaceae</taxon>
        <taxon>Volvox</taxon>
    </lineage>
</organism>
<feature type="region of interest" description="Disordered" evidence="1">
    <location>
        <begin position="305"/>
        <end position="344"/>
    </location>
</feature>
<evidence type="ECO:0000313" key="3">
    <source>
        <dbReference type="Proteomes" id="UP000001058"/>
    </source>
</evidence>
<dbReference type="InParanoid" id="D8TSN0"/>
<name>D8TSN0_VOLCA</name>
<evidence type="ECO:0000256" key="1">
    <source>
        <dbReference type="SAM" id="MobiDB-lite"/>
    </source>
</evidence>
<sequence>MVAAALRKVCDALEQVFTKFSMDTFKGLRVKQLPAVVLVVASPTSSEIECHDWGWMSDRRLMPHVEHLLKNAYAVRQLQAPAPQVRVKARKQQSDDIQRPEAESYFMVLEPALQNTFGTAAQLRATREELTRSFEEGKQEGKQAAKRAGARSMAADLLDGDLSDAEGLEEDVVDVGGRNGQTCHRAGTSAVDQQQLQCAFERFNTRKKKEGMSELRAALAEMGVRLSRKELGAALKTAGLSWGQPTPQQMTEAFQQFDQLREMFGEEEAIGMVTGMAGFKTTVATRKKLVDAGLLEARKRGRPGWGLRSGHAVSTVSTDDDGASYSSTGEDGAGSTCSSQSGGADDLDPDAPCVVAEAVAAETVAAKVAAAKVAAAKVAAAKAAAAKVATGKVATGKMVAAKVATGKMVAAKVATGKMVAAAKVAVAKVAAAKRAAAKVAAAKQAAAKVAAARQAAAAVMGL</sequence>
<feature type="compositionally biased region" description="Polar residues" evidence="1">
    <location>
        <begin position="324"/>
        <end position="342"/>
    </location>
</feature>
<accession>D8TSN0</accession>
<dbReference type="EMBL" id="GL378335">
    <property type="protein sequence ID" value="EFJ49399.1"/>
    <property type="molecule type" value="Genomic_DNA"/>
</dbReference>